<evidence type="ECO:0000313" key="3">
    <source>
        <dbReference type="RefSeq" id="XP_040586252.1"/>
    </source>
</evidence>
<gene>
    <name evidence="3" type="primary">LOC121133596</name>
</gene>
<feature type="compositionally biased region" description="Pro residues" evidence="1">
    <location>
        <begin position="72"/>
        <end position="96"/>
    </location>
</feature>
<proteinExistence type="predicted"/>
<dbReference type="RefSeq" id="XP_040586252.1">
    <property type="nucleotide sequence ID" value="XM_040730318.1"/>
</dbReference>
<dbReference type="GeneID" id="121133596"/>
<feature type="compositionally biased region" description="Low complexity" evidence="1">
    <location>
        <begin position="97"/>
        <end position="107"/>
    </location>
</feature>
<dbReference type="Proteomes" id="UP000886700">
    <property type="component" value="Unplaced"/>
</dbReference>
<protein>
    <submittedName>
        <fullName evidence="3">Vegetative cell wall protein gp1-like</fullName>
    </submittedName>
</protein>
<reference evidence="3" key="1">
    <citation type="submission" date="2025-08" db="UniProtKB">
        <authorList>
            <consortium name="RefSeq"/>
        </authorList>
    </citation>
    <scope>IDENTIFICATION</scope>
    <source>
        <tissue evidence="3">Liver</tissue>
    </source>
</reference>
<keyword evidence="2" id="KW-1185">Reference proteome</keyword>
<feature type="region of interest" description="Disordered" evidence="1">
    <location>
        <begin position="1"/>
        <end position="130"/>
    </location>
</feature>
<organism evidence="2 3">
    <name type="scientific">Mesocricetus auratus</name>
    <name type="common">Golden hamster</name>
    <dbReference type="NCBI Taxonomy" id="10036"/>
    <lineage>
        <taxon>Eukaryota</taxon>
        <taxon>Metazoa</taxon>
        <taxon>Chordata</taxon>
        <taxon>Craniata</taxon>
        <taxon>Vertebrata</taxon>
        <taxon>Euteleostomi</taxon>
        <taxon>Mammalia</taxon>
        <taxon>Eutheria</taxon>
        <taxon>Euarchontoglires</taxon>
        <taxon>Glires</taxon>
        <taxon>Rodentia</taxon>
        <taxon>Myomorpha</taxon>
        <taxon>Muroidea</taxon>
        <taxon>Cricetidae</taxon>
        <taxon>Cricetinae</taxon>
        <taxon>Mesocricetus</taxon>
    </lineage>
</organism>
<sequence length="186" mass="19059">MRVGPSGHRHRAGDSAEGRAGTKLPAPPPRPTCGPPGSPPPCARLPSRREALTVTRQAGPAAAAVGSRSPAAPAPPPRALTHPAPPAAAPRLPYLPAPAWAAAPRGSPRAREGARRALGTRKGHPIRFAAQEAPPLSCNCRQPVTMAPSPMLFARPASSGFGLCRSDVTAQHGRTLAASAQVDHRG</sequence>
<feature type="compositionally biased region" description="Pro residues" evidence="1">
    <location>
        <begin position="25"/>
        <end position="43"/>
    </location>
</feature>
<evidence type="ECO:0000313" key="2">
    <source>
        <dbReference type="Proteomes" id="UP000886700"/>
    </source>
</evidence>
<name>A0ABM2W5T9_MESAU</name>
<feature type="compositionally biased region" description="Low complexity" evidence="1">
    <location>
        <begin position="58"/>
        <end position="71"/>
    </location>
</feature>
<accession>A0ABM2W5T9</accession>
<evidence type="ECO:0000256" key="1">
    <source>
        <dbReference type="SAM" id="MobiDB-lite"/>
    </source>
</evidence>